<protein>
    <submittedName>
        <fullName evidence="1">Uncharacterized protein</fullName>
    </submittedName>
</protein>
<accession>A0A1X9SP37</accession>
<reference evidence="2" key="1">
    <citation type="journal article" date="2017" name="Genome Biol. Evol.">
        <title>Comparative Genomic Analysis Identifies a Campylobacter Clade Deficient in Selenium Metabolism.</title>
        <authorList>
            <person name="Miller W.G."/>
            <person name="Yee E."/>
            <person name="Lopes B.S."/>
            <person name="Chapman M.H."/>
            <person name="Huynh S."/>
            <person name="Bono J.L."/>
            <person name="Parker C.T."/>
            <person name="Strachan N.J.C."/>
            <person name="Forbes K.J."/>
        </authorList>
    </citation>
    <scope>NUCLEOTIDE SEQUENCE [LARGE SCALE GENOMIC DNA]</scope>
    <source>
        <strain evidence="2">NCTC 13004</strain>
    </source>
</reference>
<organism evidence="1 2">
    <name type="scientific">Campylobacter lanienae NCTC 13004</name>
    <dbReference type="NCBI Taxonomy" id="1031753"/>
    <lineage>
        <taxon>Bacteria</taxon>
        <taxon>Pseudomonadati</taxon>
        <taxon>Campylobacterota</taxon>
        <taxon>Epsilonproteobacteria</taxon>
        <taxon>Campylobacterales</taxon>
        <taxon>Campylobacteraceae</taxon>
        <taxon>Campylobacter</taxon>
    </lineage>
</organism>
<dbReference type="GeneID" id="62346177"/>
<name>A0A1X9SP37_9BACT</name>
<gene>
    <name evidence="1" type="ORF">CLAN_1278</name>
</gene>
<dbReference type="RefSeq" id="WP_197736424.1">
    <property type="nucleotide sequence ID" value="NZ_CP015578.1"/>
</dbReference>
<dbReference type="KEGG" id="clx:CLAN_1278"/>
<proteinExistence type="predicted"/>
<sequence>MGNPACGALGGSRECNSLPQTATLLPCGVKIVCYFRHGFATPLKVGKNKKWEFVIFN</sequence>
<evidence type="ECO:0000313" key="2">
    <source>
        <dbReference type="Proteomes" id="UP000202031"/>
    </source>
</evidence>
<dbReference type="Proteomes" id="UP000202031">
    <property type="component" value="Chromosome"/>
</dbReference>
<evidence type="ECO:0000313" key="1">
    <source>
        <dbReference type="EMBL" id="ARQ98002.1"/>
    </source>
</evidence>
<dbReference type="EMBL" id="CP015578">
    <property type="protein sequence ID" value="ARQ98002.1"/>
    <property type="molecule type" value="Genomic_DNA"/>
</dbReference>
<dbReference type="AlphaFoldDB" id="A0A1X9SP37"/>